<evidence type="ECO:0000313" key="3">
    <source>
        <dbReference type="EMBL" id="NHN84943.1"/>
    </source>
</evidence>
<name>A0ABX0JQ92_9PROT</name>
<organism evidence="3 4">
    <name type="scientific">Acetobacter musti</name>
    <dbReference type="NCBI Taxonomy" id="864732"/>
    <lineage>
        <taxon>Bacteria</taxon>
        <taxon>Pseudomonadati</taxon>
        <taxon>Pseudomonadota</taxon>
        <taxon>Alphaproteobacteria</taxon>
        <taxon>Acetobacterales</taxon>
        <taxon>Acetobacteraceae</taxon>
        <taxon>Acetobacter</taxon>
    </lineage>
</organism>
<feature type="domain" description="EF-hand" evidence="2">
    <location>
        <begin position="51"/>
        <end position="86"/>
    </location>
</feature>
<dbReference type="RefSeq" id="WP_173583338.1">
    <property type="nucleotide sequence ID" value="NZ_WOTB01000011.1"/>
</dbReference>
<reference evidence="3 4" key="1">
    <citation type="journal article" date="2020" name="Int. J. Syst. Evol. Microbiol.">
        <title>Novel acetic acid bacteria from cider fermentations: Acetobacter conturbans sp. nov. and Acetobacter fallax sp. nov.</title>
        <authorList>
            <person name="Sombolestani A.S."/>
            <person name="Cleenwerck I."/>
            <person name="Cnockaert M."/>
            <person name="Borremans W."/>
            <person name="Wieme A.D."/>
            <person name="De Vuyst L."/>
            <person name="Vandamme P."/>
        </authorList>
    </citation>
    <scope>NUCLEOTIDE SEQUENCE [LARGE SCALE GENOMIC DNA]</scope>
    <source>
        <strain evidence="3 4">LMG 30640</strain>
    </source>
</reference>
<gene>
    <name evidence="3" type="ORF">GOB93_09850</name>
</gene>
<dbReference type="InterPro" id="IPR002048">
    <property type="entry name" value="EF_hand_dom"/>
</dbReference>
<accession>A0ABX0JQ92</accession>
<keyword evidence="1" id="KW-0732">Signal</keyword>
<dbReference type="PROSITE" id="PS50222">
    <property type="entry name" value="EF_HAND_2"/>
    <property type="match status" value="1"/>
</dbReference>
<keyword evidence="4" id="KW-1185">Reference proteome</keyword>
<proteinExistence type="predicted"/>
<evidence type="ECO:0000259" key="2">
    <source>
        <dbReference type="PROSITE" id="PS50222"/>
    </source>
</evidence>
<protein>
    <recommendedName>
        <fullName evidence="2">EF-hand domain-containing protein</fullName>
    </recommendedName>
</protein>
<dbReference type="Proteomes" id="UP000635278">
    <property type="component" value="Unassembled WGS sequence"/>
</dbReference>
<feature type="signal peptide" evidence="1">
    <location>
        <begin position="1"/>
        <end position="24"/>
    </location>
</feature>
<sequence>MISAKIRTLCAVLALTAAASPAAAHRLNQYLQATTIALTQDGLTLHLRLTPGVNVADQVIRTIDRNGDGVLSPEEQQTYAATVAQGLSLSLNGKALSLQPEAGAFPSEAAMRAGNGTIDLQFVTQTTLSNGSYRLSYTNKVSGPQTVWLVNCLLPQDPAIHIVRQTRTENQSSYQLDFQIGDRKA</sequence>
<comment type="caution">
    <text evidence="3">The sequence shown here is derived from an EMBL/GenBank/DDBJ whole genome shotgun (WGS) entry which is preliminary data.</text>
</comment>
<feature type="chain" id="PRO_5046599862" description="EF-hand domain-containing protein" evidence="1">
    <location>
        <begin position="25"/>
        <end position="185"/>
    </location>
</feature>
<dbReference type="EMBL" id="WOTB01000011">
    <property type="protein sequence ID" value="NHN84943.1"/>
    <property type="molecule type" value="Genomic_DNA"/>
</dbReference>
<evidence type="ECO:0000256" key="1">
    <source>
        <dbReference type="SAM" id="SignalP"/>
    </source>
</evidence>
<evidence type="ECO:0000313" key="4">
    <source>
        <dbReference type="Proteomes" id="UP000635278"/>
    </source>
</evidence>